<dbReference type="KEGG" id="lvi:G7068_04560"/>
<evidence type="ECO:0000313" key="2">
    <source>
        <dbReference type="EMBL" id="QIK62561.1"/>
    </source>
</evidence>
<accession>A0A6G7XDW8</accession>
<reference evidence="2 3" key="1">
    <citation type="submission" date="2020-03" db="EMBL/GenBank/DDBJ databases">
        <title>Leucobacter sp. nov., isolated from beetles.</title>
        <authorList>
            <person name="Hyun D.-W."/>
            <person name="Bae J.-W."/>
        </authorList>
    </citation>
    <scope>NUCLEOTIDE SEQUENCE [LARGE SCALE GENOMIC DNA]</scope>
    <source>
        <strain evidence="2 3">HDW9C</strain>
    </source>
</reference>
<dbReference type="AlphaFoldDB" id="A0A6G7XDW8"/>
<dbReference type="EMBL" id="CP049863">
    <property type="protein sequence ID" value="QIK62561.1"/>
    <property type="molecule type" value="Genomic_DNA"/>
</dbReference>
<evidence type="ECO:0000313" key="3">
    <source>
        <dbReference type="Proteomes" id="UP000502677"/>
    </source>
</evidence>
<name>A0A6G7XDW8_9MICO</name>
<organism evidence="2 3">
    <name type="scientific">Leucobacter viscericola</name>
    <dbReference type="NCBI Taxonomy" id="2714935"/>
    <lineage>
        <taxon>Bacteria</taxon>
        <taxon>Bacillati</taxon>
        <taxon>Actinomycetota</taxon>
        <taxon>Actinomycetes</taxon>
        <taxon>Micrococcales</taxon>
        <taxon>Microbacteriaceae</taxon>
        <taxon>Leucobacter</taxon>
    </lineage>
</organism>
<dbReference type="InterPro" id="IPR056091">
    <property type="entry name" value="DUF7674"/>
</dbReference>
<protein>
    <recommendedName>
        <fullName evidence="1">DUF7674 domain-containing protein</fullName>
    </recommendedName>
</protein>
<dbReference type="Proteomes" id="UP000502677">
    <property type="component" value="Chromosome"/>
</dbReference>
<proteinExistence type="predicted"/>
<keyword evidence="3" id="KW-1185">Reference proteome</keyword>
<feature type="domain" description="DUF7674" evidence="1">
    <location>
        <begin position="22"/>
        <end position="113"/>
    </location>
</feature>
<evidence type="ECO:0000259" key="1">
    <source>
        <dbReference type="Pfam" id="PF24722"/>
    </source>
</evidence>
<sequence length="132" mass="14348">MHSPEDDDHFAIPEDNDFCVALVEEVPALASLMRKHLEDEFGKIESYVFMSDVARWAEANAAANPAIVTGLVDALNNGIDKGDGDVPNLVVVGFVESLPQPTPIYPLINGSLKGWVDFIFGISKVQPLLRGQ</sequence>
<dbReference type="RefSeq" id="WP_166289534.1">
    <property type="nucleotide sequence ID" value="NZ_CP049863.1"/>
</dbReference>
<dbReference type="Pfam" id="PF24722">
    <property type="entry name" value="DUF7674"/>
    <property type="match status" value="1"/>
</dbReference>
<gene>
    <name evidence="2" type="ORF">G7068_04560</name>
</gene>